<accession>A0A674D6T9</accession>
<comment type="function">
    <text evidence="8">May play a role in sperm motility, especially in the regulation of flagellar function.</text>
</comment>
<dbReference type="PROSITE" id="PS50032">
    <property type="entry name" value="KA1"/>
    <property type="match status" value="1"/>
</dbReference>
<feature type="compositionally biased region" description="Polar residues" evidence="12">
    <location>
        <begin position="459"/>
        <end position="477"/>
    </location>
</feature>
<evidence type="ECO:0000256" key="5">
    <source>
        <dbReference type="ARBA" id="ARBA00022741"/>
    </source>
</evidence>
<dbReference type="GO" id="GO:0005737">
    <property type="term" value="C:cytoplasm"/>
    <property type="evidence" value="ECO:0007669"/>
    <property type="project" value="TreeGrafter"/>
</dbReference>
<dbReference type="GO" id="GO:0005524">
    <property type="term" value="F:ATP binding"/>
    <property type="evidence" value="ECO:0007669"/>
    <property type="project" value="UniProtKB-KW"/>
</dbReference>
<evidence type="ECO:0000256" key="7">
    <source>
        <dbReference type="ARBA" id="ARBA00022840"/>
    </source>
</evidence>
<dbReference type="GO" id="GO:0050321">
    <property type="term" value="F:tau-protein kinase activity"/>
    <property type="evidence" value="ECO:0007669"/>
    <property type="project" value="TreeGrafter"/>
</dbReference>
<feature type="compositionally biased region" description="Low complexity" evidence="12">
    <location>
        <begin position="447"/>
        <end position="458"/>
    </location>
</feature>
<dbReference type="SUPFAM" id="SSF56112">
    <property type="entry name" value="Protein kinase-like (PK-like)"/>
    <property type="match status" value="1"/>
</dbReference>
<dbReference type="SMART" id="SM00165">
    <property type="entry name" value="UBA"/>
    <property type="match status" value="1"/>
</dbReference>
<evidence type="ECO:0000256" key="8">
    <source>
        <dbReference type="ARBA" id="ARBA00037391"/>
    </source>
</evidence>
<evidence type="ECO:0000256" key="11">
    <source>
        <dbReference type="ARBA" id="ARBA00048679"/>
    </source>
</evidence>
<feature type="compositionally biased region" description="Polar residues" evidence="12">
    <location>
        <begin position="504"/>
        <end position="528"/>
    </location>
</feature>
<proteinExistence type="inferred from homology"/>
<comment type="similarity">
    <text evidence="9">Belongs to the protein kinase superfamily. CAMK Ser/Thr protein kinase family. Smok subfamily.</text>
</comment>
<evidence type="ECO:0000259" key="14">
    <source>
        <dbReference type="PROSITE" id="PS50030"/>
    </source>
</evidence>
<feature type="domain" description="Protein kinase" evidence="13">
    <location>
        <begin position="47"/>
        <end position="284"/>
    </location>
</feature>
<name>A0A674D6T9_SALTR</name>
<evidence type="ECO:0000256" key="1">
    <source>
        <dbReference type="ARBA" id="ARBA00006234"/>
    </source>
</evidence>
<comment type="similarity">
    <text evidence="1">Belongs to the protein kinase superfamily. CAMK Ser/Thr protein kinase family. SNF1 subfamily.</text>
</comment>
<evidence type="ECO:0000256" key="3">
    <source>
        <dbReference type="ARBA" id="ARBA00022527"/>
    </source>
</evidence>
<protein>
    <recommendedName>
        <fullName evidence="2">non-specific serine/threonine protein kinase</fullName>
        <ecNumber evidence="2">2.7.11.1</ecNumber>
    </recommendedName>
</protein>
<sequence>GMLSRHHTSLSTSRSEKSTGWSSRSLGARCRNSIASCSDEQPHIGNYRLLKTIGKGNFAKVKLARHILTGKEVRLDWAGGVDGCLCVCLCVTVQLFEVIETENTLYLIMEYASGGEVFDYLVSHGRMKEKEARAKFRQIVSAVHYCHLKNIVHRDLKAENLLLDADSNIKIADFGFSNEFTMGNKLDTFCGSPPYAAPELFQGKKYDGPEVDIWSLGVILYTLVSGSLPFDGQNLKELRERVLRGKYRVPFYMSTDCEGILRRFLVLNPTKRCTLEQIMNDKWINSGYDGEELKPHIAPLEDHNDGSRIEVMVGMGYTRDDIKDALTTRKYNEVTATYLLLGRMNEVRHNETTRGSESRSTSSLSLARVRPSTVTNGTSKHSTSSTTSTSSSHSKTTQRSASTYHPRRRHSDFCGPAAPPSHPKRSPSSVAGADRELKEEGGRMASRKVSSSVVGSRSIQPPSSPMVSSANNPNQSEIPDRRKEINTATNNVPASAMIRRNTYVCTTDRNSTDRPSLLQNGKENSSMSHRLPPASPSTHSIAGASGTSSSSGSRLTRGSSIRSTFHGGQLRDRRPPSHAPPTSPTLSHDASPLPHARTRATSNLFSKLTSKLTRRVTDEPERVCRSPVTSRHLPGHQKAAEPRTPRCGWDVRVRSPQDPAEVVLVHLAGPFLGVRFKRLWGAPLAFRDIATKVSKELEL</sequence>
<dbReference type="SMART" id="SM00220">
    <property type="entry name" value="S_TKc"/>
    <property type="match status" value="1"/>
</dbReference>
<keyword evidence="17" id="KW-1185">Reference proteome</keyword>
<evidence type="ECO:0000256" key="6">
    <source>
        <dbReference type="ARBA" id="ARBA00022777"/>
    </source>
</evidence>
<reference evidence="16" key="2">
    <citation type="submission" date="2025-09" db="UniProtKB">
        <authorList>
            <consortium name="Ensembl"/>
        </authorList>
    </citation>
    <scope>IDENTIFICATION</scope>
</reference>
<feature type="compositionally biased region" description="Low complexity" evidence="12">
    <location>
        <begin position="378"/>
        <end position="397"/>
    </location>
</feature>
<dbReference type="PANTHER" id="PTHR24346">
    <property type="entry name" value="MAP/MICROTUBULE AFFINITY-REGULATING KINASE"/>
    <property type="match status" value="1"/>
</dbReference>
<dbReference type="PROSITE" id="PS00108">
    <property type="entry name" value="PROTEIN_KINASE_ST"/>
    <property type="match status" value="1"/>
</dbReference>
<dbReference type="GeneTree" id="ENSGT00940000159555"/>
<dbReference type="InterPro" id="IPR009060">
    <property type="entry name" value="UBA-like_sf"/>
</dbReference>
<dbReference type="PROSITE" id="PS50030">
    <property type="entry name" value="UBA"/>
    <property type="match status" value="1"/>
</dbReference>
<dbReference type="InterPro" id="IPR015940">
    <property type="entry name" value="UBA"/>
</dbReference>
<evidence type="ECO:0000256" key="2">
    <source>
        <dbReference type="ARBA" id="ARBA00012513"/>
    </source>
</evidence>
<dbReference type="Gene3D" id="1.10.8.10">
    <property type="entry name" value="DNA helicase RuvA subunit, C-terminal domain"/>
    <property type="match status" value="1"/>
</dbReference>
<keyword evidence="4" id="KW-0808">Transferase</keyword>
<keyword evidence="5" id="KW-0547">Nucleotide-binding</keyword>
<dbReference type="GO" id="GO:0035556">
    <property type="term" value="P:intracellular signal transduction"/>
    <property type="evidence" value="ECO:0007669"/>
    <property type="project" value="TreeGrafter"/>
</dbReference>
<dbReference type="Gene3D" id="1.10.510.10">
    <property type="entry name" value="Transferase(Phosphotransferase) domain 1"/>
    <property type="match status" value="1"/>
</dbReference>
<comment type="catalytic activity">
    <reaction evidence="11">
        <text>L-seryl-[protein] + ATP = O-phospho-L-seryl-[protein] + ADP + H(+)</text>
        <dbReference type="Rhea" id="RHEA:17989"/>
        <dbReference type="Rhea" id="RHEA-COMP:9863"/>
        <dbReference type="Rhea" id="RHEA-COMP:11604"/>
        <dbReference type="ChEBI" id="CHEBI:15378"/>
        <dbReference type="ChEBI" id="CHEBI:29999"/>
        <dbReference type="ChEBI" id="CHEBI:30616"/>
        <dbReference type="ChEBI" id="CHEBI:83421"/>
        <dbReference type="ChEBI" id="CHEBI:456216"/>
        <dbReference type="EC" id="2.7.11.1"/>
    </reaction>
</comment>
<evidence type="ECO:0000313" key="16">
    <source>
        <dbReference type="Ensembl" id="ENSSTUP00000091630.1"/>
    </source>
</evidence>
<dbReference type="FunFam" id="1.10.8.10:FF:000005">
    <property type="entry name" value="Non-specific serine/threonine protein kinase"/>
    <property type="match status" value="1"/>
</dbReference>
<keyword evidence="6" id="KW-0418">Kinase</keyword>
<dbReference type="InterPro" id="IPR028375">
    <property type="entry name" value="KA1/Ssp2_C"/>
</dbReference>
<dbReference type="InterPro" id="IPR000719">
    <property type="entry name" value="Prot_kinase_dom"/>
</dbReference>
<evidence type="ECO:0000256" key="9">
    <source>
        <dbReference type="ARBA" id="ARBA00038181"/>
    </source>
</evidence>
<dbReference type="PROSITE" id="PS50011">
    <property type="entry name" value="PROTEIN_KINASE_DOM"/>
    <property type="match status" value="1"/>
</dbReference>
<feature type="domain" description="KA1" evidence="15">
    <location>
        <begin position="640"/>
        <end position="699"/>
    </location>
</feature>
<evidence type="ECO:0000256" key="12">
    <source>
        <dbReference type="SAM" id="MobiDB-lite"/>
    </source>
</evidence>
<evidence type="ECO:0000313" key="17">
    <source>
        <dbReference type="Proteomes" id="UP000472277"/>
    </source>
</evidence>
<dbReference type="FunFam" id="1.10.510.10:FF:000002">
    <property type="entry name" value="Non-specific serine/threonine protein kinase"/>
    <property type="match status" value="1"/>
</dbReference>
<feature type="region of interest" description="Disordered" evidence="12">
    <location>
        <begin position="1"/>
        <end position="24"/>
    </location>
</feature>
<evidence type="ECO:0000259" key="15">
    <source>
        <dbReference type="PROSITE" id="PS50032"/>
    </source>
</evidence>
<comment type="catalytic activity">
    <reaction evidence="10">
        <text>L-threonyl-[protein] + ATP = O-phospho-L-threonyl-[protein] + ADP + H(+)</text>
        <dbReference type="Rhea" id="RHEA:46608"/>
        <dbReference type="Rhea" id="RHEA-COMP:11060"/>
        <dbReference type="Rhea" id="RHEA-COMP:11605"/>
        <dbReference type="ChEBI" id="CHEBI:15378"/>
        <dbReference type="ChEBI" id="CHEBI:30013"/>
        <dbReference type="ChEBI" id="CHEBI:30616"/>
        <dbReference type="ChEBI" id="CHEBI:61977"/>
        <dbReference type="ChEBI" id="CHEBI:456216"/>
        <dbReference type="EC" id="2.7.11.1"/>
    </reaction>
</comment>
<feature type="region of interest" description="Disordered" evidence="12">
    <location>
        <begin position="616"/>
        <end position="643"/>
    </location>
</feature>
<dbReference type="Ensembl" id="ENSSTUT00000097505.1">
    <property type="protein sequence ID" value="ENSSTUP00000091630.1"/>
    <property type="gene ID" value="ENSSTUG00000040117.1"/>
</dbReference>
<dbReference type="Proteomes" id="UP000472277">
    <property type="component" value="Chromosome 13"/>
</dbReference>
<feature type="compositionally biased region" description="Low complexity" evidence="12">
    <location>
        <begin position="537"/>
        <end position="564"/>
    </location>
</feature>
<dbReference type="EC" id="2.7.11.1" evidence="2"/>
<dbReference type="Pfam" id="PF00069">
    <property type="entry name" value="Pkinase"/>
    <property type="match status" value="1"/>
</dbReference>
<dbReference type="GO" id="GO:0000226">
    <property type="term" value="P:microtubule cytoskeleton organization"/>
    <property type="evidence" value="ECO:0007669"/>
    <property type="project" value="TreeGrafter"/>
</dbReference>
<organism evidence="16 17">
    <name type="scientific">Salmo trutta</name>
    <name type="common">Brown trout</name>
    <dbReference type="NCBI Taxonomy" id="8032"/>
    <lineage>
        <taxon>Eukaryota</taxon>
        <taxon>Metazoa</taxon>
        <taxon>Chordata</taxon>
        <taxon>Craniata</taxon>
        <taxon>Vertebrata</taxon>
        <taxon>Euteleostomi</taxon>
        <taxon>Actinopterygii</taxon>
        <taxon>Neopterygii</taxon>
        <taxon>Teleostei</taxon>
        <taxon>Protacanthopterygii</taxon>
        <taxon>Salmoniformes</taxon>
        <taxon>Salmonidae</taxon>
        <taxon>Salmoninae</taxon>
        <taxon>Salmo</taxon>
    </lineage>
</organism>
<evidence type="ECO:0000256" key="10">
    <source>
        <dbReference type="ARBA" id="ARBA00047899"/>
    </source>
</evidence>
<gene>
    <name evidence="16" type="primary">MARK4</name>
    <name evidence="16" type="synonym">LOC115206138</name>
</gene>
<dbReference type="InterPro" id="IPR001772">
    <property type="entry name" value="KA1_dom"/>
</dbReference>
<feature type="region of interest" description="Disordered" evidence="12">
    <location>
        <begin position="504"/>
        <end position="595"/>
    </location>
</feature>
<evidence type="ECO:0000256" key="4">
    <source>
        <dbReference type="ARBA" id="ARBA00022679"/>
    </source>
</evidence>
<dbReference type="InterPro" id="IPR011009">
    <property type="entry name" value="Kinase-like_dom_sf"/>
</dbReference>
<feature type="compositionally biased region" description="Basic and acidic residues" evidence="12">
    <location>
        <begin position="433"/>
        <end position="442"/>
    </location>
</feature>
<dbReference type="Gene3D" id="3.30.310.80">
    <property type="entry name" value="Kinase associated domain 1, KA1"/>
    <property type="match status" value="1"/>
</dbReference>
<dbReference type="Pfam" id="PF00627">
    <property type="entry name" value="UBA"/>
    <property type="match status" value="1"/>
</dbReference>
<dbReference type="SUPFAM" id="SSF46934">
    <property type="entry name" value="UBA-like"/>
    <property type="match status" value="1"/>
</dbReference>
<keyword evidence="7" id="KW-0067">ATP-binding</keyword>
<feature type="region of interest" description="Disordered" evidence="12">
    <location>
        <begin position="349"/>
        <end position="481"/>
    </location>
</feature>
<evidence type="ECO:0000259" key="13">
    <source>
        <dbReference type="PROSITE" id="PS50011"/>
    </source>
</evidence>
<dbReference type="PANTHER" id="PTHR24346:SF28">
    <property type="entry name" value="MAP_MICROTUBULE AFFINITY-REGULATING KINASE 4"/>
    <property type="match status" value="1"/>
</dbReference>
<dbReference type="Pfam" id="PF02149">
    <property type="entry name" value="KA1"/>
    <property type="match status" value="1"/>
</dbReference>
<dbReference type="AlphaFoldDB" id="A0A674D6T9"/>
<keyword evidence="3" id="KW-0723">Serine/threonine-protein kinase</keyword>
<dbReference type="Gene3D" id="3.30.200.20">
    <property type="entry name" value="Phosphorylase Kinase, domain 1"/>
    <property type="match status" value="2"/>
</dbReference>
<feature type="domain" description="UBA" evidence="14">
    <location>
        <begin position="299"/>
        <end position="342"/>
    </location>
</feature>
<dbReference type="InterPro" id="IPR008271">
    <property type="entry name" value="Ser/Thr_kinase_AS"/>
</dbReference>
<dbReference type="SUPFAM" id="SSF103243">
    <property type="entry name" value="KA1-like"/>
    <property type="match status" value="1"/>
</dbReference>
<reference evidence="16" key="1">
    <citation type="submission" date="2025-08" db="UniProtKB">
        <authorList>
            <consortium name="Ensembl"/>
        </authorList>
    </citation>
    <scope>IDENTIFICATION</scope>
</reference>